<dbReference type="InterPro" id="IPR009057">
    <property type="entry name" value="Homeodomain-like_sf"/>
</dbReference>
<name>A0A318MUZ6_9PROT</name>
<gene>
    <name evidence="2" type="ORF">DK869_08370</name>
</gene>
<keyword evidence="3" id="KW-1185">Reference proteome</keyword>
<sequence>MSDEEIRHRILKNSMDLAAEQGWNAMSLSDAARRCNVSLDMARKLFPCKSSLLLYLNRLADQAALKQSYQHQPVPEYLFDLFMERFDTFQQYRQGLISAIHSLPLNPPLAFLLQIAIQNSMKWLAEAAEINTSGLRGIACIKGLTAIWALNMRIWLKDESPDLSQTMASLDKSFKKAGKFARYCVQRTVTDQNGKKKNQVDTSYYSDKDGNQQ</sequence>
<protein>
    <submittedName>
        <fullName evidence="2">TetR family transcriptional regulator</fullName>
    </submittedName>
</protein>
<dbReference type="Gene3D" id="1.10.357.10">
    <property type="entry name" value="Tetracycline Repressor, domain 2"/>
    <property type="match status" value="1"/>
</dbReference>
<dbReference type="Proteomes" id="UP000247565">
    <property type="component" value="Unassembled WGS sequence"/>
</dbReference>
<proteinExistence type="predicted"/>
<evidence type="ECO:0000313" key="2">
    <source>
        <dbReference type="EMBL" id="PXY98881.1"/>
    </source>
</evidence>
<dbReference type="AlphaFoldDB" id="A0A318MUZ6"/>
<evidence type="ECO:0000256" key="1">
    <source>
        <dbReference type="SAM" id="MobiDB-lite"/>
    </source>
</evidence>
<evidence type="ECO:0000313" key="3">
    <source>
        <dbReference type="Proteomes" id="UP000247565"/>
    </source>
</evidence>
<accession>A0A318MUZ6</accession>
<dbReference type="EMBL" id="QGLT01000006">
    <property type="protein sequence ID" value="PXY98881.1"/>
    <property type="molecule type" value="Genomic_DNA"/>
</dbReference>
<reference evidence="2 3" key="1">
    <citation type="submission" date="2018-05" db="EMBL/GenBank/DDBJ databases">
        <title>Reference genomes for bee gut microbiota database.</title>
        <authorList>
            <person name="Ellegaard K.M."/>
        </authorList>
    </citation>
    <scope>NUCLEOTIDE SEQUENCE [LARGE SCALE GENOMIC DNA]</scope>
    <source>
        <strain evidence="2 3">ESL0284</strain>
    </source>
</reference>
<comment type="caution">
    <text evidence="2">The sequence shown here is derived from an EMBL/GenBank/DDBJ whole genome shotgun (WGS) entry which is preliminary data.</text>
</comment>
<organism evidence="2 3">
    <name type="scientific">Commensalibacter melissae</name>
    <dbReference type="NCBI Taxonomy" id="2070537"/>
    <lineage>
        <taxon>Bacteria</taxon>
        <taxon>Pseudomonadati</taxon>
        <taxon>Pseudomonadota</taxon>
        <taxon>Alphaproteobacteria</taxon>
        <taxon>Acetobacterales</taxon>
        <taxon>Acetobacteraceae</taxon>
    </lineage>
</organism>
<feature type="region of interest" description="Disordered" evidence="1">
    <location>
        <begin position="192"/>
        <end position="213"/>
    </location>
</feature>
<dbReference type="SUPFAM" id="SSF46689">
    <property type="entry name" value="Homeodomain-like"/>
    <property type="match status" value="1"/>
</dbReference>